<dbReference type="Gene3D" id="2.40.30.10">
    <property type="entry name" value="Translation factors"/>
    <property type="match status" value="1"/>
</dbReference>
<dbReference type="SUPFAM" id="SSF63380">
    <property type="entry name" value="Riboflavin synthase domain-like"/>
    <property type="match status" value="1"/>
</dbReference>
<keyword evidence="5" id="KW-1185">Reference proteome</keyword>
<dbReference type="InterPro" id="IPR039261">
    <property type="entry name" value="FNR_nucleotide-bd"/>
</dbReference>
<dbReference type="PROSITE" id="PS51384">
    <property type="entry name" value="FAD_FR"/>
    <property type="match status" value="1"/>
</dbReference>
<dbReference type="SUPFAM" id="SSF52343">
    <property type="entry name" value="Ferredoxin reductase-like, C-terminal NADP-linked domain"/>
    <property type="match status" value="1"/>
</dbReference>
<feature type="transmembrane region" description="Helical" evidence="2">
    <location>
        <begin position="223"/>
        <end position="240"/>
    </location>
</feature>
<comment type="caution">
    <text evidence="4">The sequence shown here is derived from an EMBL/GenBank/DDBJ whole genome shotgun (WGS) entry which is preliminary data.</text>
</comment>
<organism evidence="4 5">
    <name type="scientific">Microcella alkaliphila</name>
    <dbReference type="NCBI Taxonomy" id="279828"/>
    <lineage>
        <taxon>Bacteria</taxon>
        <taxon>Bacillati</taxon>
        <taxon>Actinomycetota</taxon>
        <taxon>Actinomycetes</taxon>
        <taxon>Micrococcales</taxon>
        <taxon>Microbacteriaceae</taxon>
        <taxon>Microcella</taxon>
    </lineage>
</organism>
<dbReference type="EMBL" id="SGXT01000017">
    <property type="protein sequence ID" value="RZT58331.1"/>
    <property type="molecule type" value="Genomic_DNA"/>
</dbReference>
<dbReference type="InterPro" id="IPR050415">
    <property type="entry name" value="MRET"/>
</dbReference>
<keyword evidence="2" id="KW-0812">Transmembrane</keyword>
<evidence type="ECO:0000256" key="2">
    <source>
        <dbReference type="SAM" id="Phobius"/>
    </source>
</evidence>
<accession>A0A4Q7TD70</accession>
<dbReference type="RefSeq" id="WP_130283686.1">
    <property type="nucleotide sequence ID" value="NZ_SGXT01000017.1"/>
</dbReference>
<name>A0A4Q7TD70_9MICO</name>
<dbReference type="CDD" id="cd00322">
    <property type="entry name" value="FNR_like"/>
    <property type="match status" value="1"/>
</dbReference>
<feature type="transmembrane region" description="Helical" evidence="2">
    <location>
        <begin position="76"/>
        <end position="108"/>
    </location>
</feature>
<dbReference type="AlphaFoldDB" id="A0A4Q7TD70"/>
<dbReference type="OrthoDB" id="9801223at2"/>
<dbReference type="InterPro" id="IPR017938">
    <property type="entry name" value="Riboflavin_synthase-like_b-brl"/>
</dbReference>
<dbReference type="GO" id="GO:0016491">
    <property type="term" value="F:oxidoreductase activity"/>
    <property type="evidence" value="ECO:0007669"/>
    <property type="project" value="InterPro"/>
</dbReference>
<protein>
    <submittedName>
        <fullName evidence="4">Ferredoxin-NADP reductase</fullName>
    </submittedName>
</protein>
<feature type="transmembrane region" description="Helical" evidence="2">
    <location>
        <begin position="192"/>
        <end position="211"/>
    </location>
</feature>
<keyword evidence="2" id="KW-0472">Membrane</keyword>
<sequence>MRATIDRVTGQVSMYRLTTIALSAVLAVGLLLGSLGVIGVNPYGLLATLAVVVVATLGANEAAARLARVVPHRESSVITALIIACLVPPTVATLDLVGAAVAGIVAALSKYLIVWRGRHILNPAATGVLVAGLLQLTVGIWWIATPAMLPVVALGALLLLDRTRRLDIGLILIVVTVAIIGTRIAGTGPSALDAYGSVLLLFPVVFLAGYMLSEPLTLPPRRWQQWLVAVVTALLFSIPFQFGPLYTSPELALVAANIVGFAVSRRGGFSLRLTGSRALSDSATEFTFAPSRPVPFEPGQYLELHLPHRADRRGTRRIFSIASAPEHDQISLGMRTPTDGSSFKRVLRELDEGATVQATQISGDFLLPRDPATPVVMVAGGIGVTPFASQLASAAARGESRDVHVVYVPSHPGEVLYRDVLESAGATVTVLDDTPVTADALLTAVPDLASRRAYVSGAPSLVADAATALRRAGARRVRTDYFAGY</sequence>
<comment type="cofactor">
    <cofactor evidence="1">
        <name>FAD</name>
        <dbReference type="ChEBI" id="CHEBI:57692"/>
    </cofactor>
</comment>
<dbReference type="Proteomes" id="UP000292408">
    <property type="component" value="Unassembled WGS sequence"/>
</dbReference>
<evidence type="ECO:0000259" key="3">
    <source>
        <dbReference type="PROSITE" id="PS51384"/>
    </source>
</evidence>
<keyword evidence="2" id="KW-1133">Transmembrane helix</keyword>
<feature type="transmembrane region" description="Helical" evidence="2">
    <location>
        <begin position="128"/>
        <end position="159"/>
    </location>
</feature>
<proteinExistence type="predicted"/>
<dbReference type="PRINTS" id="PR00410">
    <property type="entry name" value="PHEHYDRXLASE"/>
</dbReference>
<dbReference type="Gene3D" id="3.40.50.80">
    <property type="entry name" value="Nucleotide-binding domain of ferredoxin-NADP reductase (FNR) module"/>
    <property type="match status" value="1"/>
</dbReference>
<feature type="transmembrane region" description="Helical" evidence="2">
    <location>
        <begin position="166"/>
        <end position="186"/>
    </location>
</feature>
<dbReference type="PANTHER" id="PTHR47354:SF5">
    <property type="entry name" value="PROTEIN RFBI"/>
    <property type="match status" value="1"/>
</dbReference>
<dbReference type="PANTHER" id="PTHR47354">
    <property type="entry name" value="NADH OXIDOREDUCTASE HCR"/>
    <property type="match status" value="1"/>
</dbReference>
<reference evidence="4 5" key="1">
    <citation type="journal article" date="2015" name="Stand. Genomic Sci.">
        <title>Genomic Encyclopedia of Bacterial and Archaeal Type Strains, Phase III: the genomes of soil and plant-associated and newly described type strains.</title>
        <authorList>
            <person name="Whitman W.B."/>
            <person name="Woyke T."/>
            <person name="Klenk H.P."/>
            <person name="Zhou Y."/>
            <person name="Lilburn T.G."/>
            <person name="Beck B.J."/>
            <person name="De Vos P."/>
            <person name="Vandamme P."/>
            <person name="Eisen J.A."/>
            <person name="Garrity G."/>
            <person name="Hugenholtz P."/>
            <person name="Kyrpides N.C."/>
        </authorList>
    </citation>
    <scope>NUCLEOTIDE SEQUENCE [LARGE SCALE GENOMIC DNA]</scope>
    <source>
        <strain evidence="4 5">AC4r</strain>
    </source>
</reference>
<feature type="transmembrane region" description="Helical" evidence="2">
    <location>
        <begin position="45"/>
        <end position="64"/>
    </location>
</feature>
<evidence type="ECO:0000256" key="1">
    <source>
        <dbReference type="ARBA" id="ARBA00001974"/>
    </source>
</evidence>
<gene>
    <name evidence="4" type="ORF">EV140_2099</name>
</gene>
<evidence type="ECO:0000313" key="5">
    <source>
        <dbReference type="Proteomes" id="UP000292408"/>
    </source>
</evidence>
<feature type="transmembrane region" description="Helical" evidence="2">
    <location>
        <begin position="20"/>
        <end position="39"/>
    </location>
</feature>
<evidence type="ECO:0000313" key="4">
    <source>
        <dbReference type="EMBL" id="RZT58331.1"/>
    </source>
</evidence>
<feature type="domain" description="FAD-binding FR-type" evidence="3">
    <location>
        <begin position="266"/>
        <end position="368"/>
    </location>
</feature>
<dbReference type="InterPro" id="IPR017927">
    <property type="entry name" value="FAD-bd_FR_type"/>
</dbReference>